<dbReference type="PRINTS" id="PR01249">
    <property type="entry name" value="RIBOSOMALL31"/>
</dbReference>
<evidence type="ECO:0000256" key="3">
    <source>
        <dbReference type="RuleBase" id="RU000564"/>
    </source>
</evidence>
<dbReference type="PANTHER" id="PTHR33280">
    <property type="entry name" value="50S RIBOSOMAL PROTEIN L31, CHLOROPLASTIC"/>
    <property type="match status" value="1"/>
</dbReference>
<feature type="compositionally biased region" description="Basic and acidic residues" evidence="4">
    <location>
        <begin position="86"/>
        <end position="95"/>
    </location>
</feature>
<organism evidence="5 6">
    <name type="scientific">Candidatus Falkowbacteria bacterium GW2011_GWF2_39_8</name>
    <dbReference type="NCBI Taxonomy" id="1618642"/>
    <lineage>
        <taxon>Bacteria</taxon>
        <taxon>Candidatus Falkowiibacteriota</taxon>
    </lineage>
</organism>
<evidence type="ECO:0000256" key="4">
    <source>
        <dbReference type="SAM" id="MobiDB-lite"/>
    </source>
</evidence>
<evidence type="ECO:0000313" key="6">
    <source>
        <dbReference type="Proteomes" id="UP000034137"/>
    </source>
</evidence>
<dbReference type="InterPro" id="IPR034704">
    <property type="entry name" value="Ribosomal_bL28/bL31-like_sf"/>
</dbReference>
<dbReference type="InterPro" id="IPR042105">
    <property type="entry name" value="Ribosomal_bL31_sf"/>
</dbReference>
<comment type="similarity">
    <text evidence="3">Belongs to the bacterial ribosomal protein bL31 family.</text>
</comment>
<dbReference type="GO" id="GO:0005840">
    <property type="term" value="C:ribosome"/>
    <property type="evidence" value="ECO:0007669"/>
    <property type="project" value="UniProtKB-KW"/>
</dbReference>
<dbReference type="PANTHER" id="PTHR33280:SF1">
    <property type="entry name" value="LARGE RIBOSOMAL SUBUNIT PROTEIN BL31C"/>
    <property type="match status" value="1"/>
</dbReference>
<evidence type="ECO:0000256" key="2">
    <source>
        <dbReference type="ARBA" id="ARBA00023274"/>
    </source>
</evidence>
<dbReference type="Pfam" id="PF01197">
    <property type="entry name" value="Ribosomal_L31"/>
    <property type="match status" value="1"/>
</dbReference>
<dbReference type="NCBIfam" id="NF000612">
    <property type="entry name" value="PRK00019.1"/>
    <property type="match status" value="1"/>
</dbReference>
<feature type="compositionally biased region" description="Basic and acidic residues" evidence="4">
    <location>
        <begin position="62"/>
        <end position="72"/>
    </location>
</feature>
<dbReference type="GO" id="GO:1990904">
    <property type="term" value="C:ribonucleoprotein complex"/>
    <property type="evidence" value="ECO:0007669"/>
    <property type="project" value="UniProtKB-KW"/>
</dbReference>
<dbReference type="SUPFAM" id="SSF143800">
    <property type="entry name" value="L28p-like"/>
    <property type="match status" value="1"/>
</dbReference>
<dbReference type="Gene3D" id="4.10.830.30">
    <property type="entry name" value="Ribosomal protein L31"/>
    <property type="match status" value="1"/>
</dbReference>
<keyword evidence="1 3" id="KW-0689">Ribosomal protein</keyword>
<feature type="region of interest" description="Disordered" evidence="4">
    <location>
        <begin position="62"/>
        <end position="95"/>
    </location>
</feature>
<dbReference type="Proteomes" id="UP000034137">
    <property type="component" value="Unassembled WGS sequence"/>
</dbReference>
<protein>
    <recommendedName>
        <fullName evidence="3">50S ribosomal protein L31</fullName>
    </recommendedName>
</protein>
<dbReference type="GO" id="GO:0003735">
    <property type="term" value="F:structural constituent of ribosome"/>
    <property type="evidence" value="ECO:0007669"/>
    <property type="project" value="InterPro"/>
</dbReference>
<dbReference type="AlphaFoldDB" id="A0A0G0Q7U5"/>
<gene>
    <name evidence="5" type="ORF">UT64_C0009G0018</name>
</gene>
<accession>A0A0G0Q7U5</accession>
<dbReference type="PATRIC" id="fig|1618642.3.peg.262"/>
<evidence type="ECO:0000256" key="1">
    <source>
        <dbReference type="ARBA" id="ARBA00022980"/>
    </source>
</evidence>
<evidence type="ECO:0000313" key="5">
    <source>
        <dbReference type="EMBL" id="KKR33406.1"/>
    </source>
</evidence>
<name>A0A0G0Q7U5_9BACT</name>
<proteinExistence type="inferred from homology"/>
<keyword evidence="2 3" id="KW-0687">Ribonucleoprotein</keyword>
<dbReference type="EMBL" id="LBXO01000009">
    <property type="protein sequence ID" value="KKR33406.1"/>
    <property type="molecule type" value="Genomic_DNA"/>
</dbReference>
<dbReference type="NCBIfam" id="TIGR00105">
    <property type="entry name" value="L31"/>
    <property type="match status" value="1"/>
</dbReference>
<reference evidence="5 6" key="1">
    <citation type="journal article" date="2015" name="Nature">
        <title>rRNA introns, odd ribosomes, and small enigmatic genomes across a large radiation of phyla.</title>
        <authorList>
            <person name="Brown C.T."/>
            <person name="Hug L.A."/>
            <person name="Thomas B.C."/>
            <person name="Sharon I."/>
            <person name="Castelle C.J."/>
            <person name="Singh A."/>
            <person name="Wilkins M.J."/>
            <person name="Williams K.H."/>
            <person name="Banfield J.F."/>
        </authorList>
    </citation>
    <scope>NUCLEOTIDE SEQUENCE [LARGE SCALE GENOMIC DNA]</scope>
</reference>
<comment type="caution">
    <text evidence="5">The sequence shown here is derived from an EMBL/GenBank/DDBJ whole genome shotgun (WGS) entry which is preliminary data.</text>
</comment>
<feature type="compositionally biased region" description="Basic residues" evidence="4">
    <location>
        <begin position="74"/>
        <end position="85"/>
    </location>
</feature>
<sequence>MKKDTHQKYYPEAKVICACGNSFVTGSTMEEIKTELCSACHPFYTGKQKLVDPARRVEKFRAKASAKDDAAKTRVGKKVKRATKAKAKEDKKSSK</sequence>
<dbReference type="GO" id="GO:0006412">
    <property type="term" value="P:translation"/>
    <property type="evidence" value="ECO:0007669"/>
    <property type="project" value="InterPro"/>
</dbReference>
<dbReference type="InterPro" id="IPR002150">
    <property type="entry name" value="Ribosomal_bL31"/>
</dbReference>